<evidence type="ECO:0000256" key="8">
    <source>
        <dbReference type="ARBA" id="ARBA00048248"/>
    </source>
</evidence>
<dbReference type="GO" id="GO:0005524">
    <property type="term" value="F:ATP binding"/>
    <property type="evidence" value="ECO:0007669"/>
    <property type="project" value="UniProtKB-KW"/>
</dbReference>
<reference evidence="10" key="1">
    <citation type="submission" date="2020-11" db="EMBL/GenBank/DDBJ databases">
        <authorList>
            <person name="Tran Van P."/>
        </authorList>
    </citation>
    <scope>NUCLEOTIDE SEQUENCE</scope>
</reference>
<comment type="catalytic activity">
    <reaction evidence="8">
        <text>tRNA(Tyr) + L-tyrosine + ATP = L-tyrosyl-tRNA(Tyr) + AMP + diphosphate + H(+)</text>
        <dbReference type="Rhea" id="RHEA:10220"/>
        <dbReference type="Rhea" id="RHEA-COMP:9706"/>
        <dbReference type="Rhea" id="RHEA-COMP:9707"/>
        <dbReference type="ChEBI" id="CHEBI:15378"/>
        <dbReference type="ChEBI" id="CHEBI:30616"/>
        <dbReference type="ChEBI" id="CHEBI:33019"/>
        <dbReference type="ChEBI" id="CHEBI:58315"/>
        <dbReference type="ChEBI" id="CHEBI:78442"/>
        <dbReference type="ChEBI" id="CHEBI:78536"/>
        <dbReference type="ChEBI" id="CHEBI:456215"/>
        <dbReference type="EC" id="6.1.1.1"/>
    </reaction>
</comment>
<dbReference type="InterPro" id="IPR014729">
    <property type="entry name" value="Rossmann-like_a/b/a_fold"/>
</dbReference>
<dbReference type="OrthoDB" id="337870at2759"/>
<evidence type="ECO:0000313" key="11">
    <source>
        <dbReference type="Proteomes" id="UP000677054"/>
    </source>
</evidence>
<name>A0A7R9AJ16_9CRUS</name>
<keyword evidence="2 9" id="KW-0436">Ligase</keyword>
<dbReference type="FunFam" id="1.10.240.10:FF:000001">
    <property type="entry name" value="Tyrosine--tRNA ligase"/>
    <property type="match status" value="1"/>
</dbReference>
<proteinExistence type="inferred from homology"/>
<evidence type="ECO:0000256" key="9">
    <source>
        <dbReference type="RuleBase" id="RU363036"/>
    </source>
</evidence>
<evidence type="ECO:0000256" key="1">
    <source>
        <dbReference type="ARBA" id="ARBA00013160"/>
    </source>
</evidence>
<evidence type="ECO:0000256" key="3">
    <source>
        <dbReference type="ARBA" id="ARBA00022741"/>
    </source>
</evidence>
<dbReference type="Pfam" id="PF00579">
    <property type="entry name" value="tRNA-synt_1b"/>
    <property type="match status" value="1"/>
</dbReference>
<keyword evidence="4 9" id="KW-0067">ATP-binding</keyword>
<dbReference type="SUPFAM" id="SSF52374">
    <property type="entry name" value="Nucleotidylyl transferase"/>
    <property type="match status" value="1"/>
</dbReference>
<accession>A0A7R9AJ16</accession>
<dbReference type="Gene3D" id="3.40.50.620">
    <property type="entry name" value="HUPs"/>
    <property type="match status" value="1"/>
</dbReference>
<dbReference type="Proteomes" id="UP000677054">
    <property type="component" value="Unassembled WGS sequence"/>
</dbReference>
<keyword evidence="11" id="KW-1185">Reference proteome</keyword>
<dbReference type="GO" id="GO:0005829">
    <property type="term" value="C:cytosol"/>
    <property type="evidence" value="ECO:0007669"/>
    <property type="project" value="TreeGrafter"/>
</dbReference>
<dbReference type="PANTHER" id="PTHR11766:SF0">
    <property type="entry name" value="TYROSINE--TRNA LIGASE, MITOCHONDRIAL"/>
    <property type="match status" value="1"/>
</dbReference>
<sequence>MMAKETVKKRIEDPDKSISYTEFSYMLLQGYDFVHQRGNIVTGIELIKKKLDADAYGMTSPLVLDSNGKKFGKSEGNALWMNPTLTTPFKIYQYFMNVTDADVGRFLKLFTLLPLNEIEAIIAQHAENTAERYGQMQLAKYVVETIHGKEAVETAI</sequence>
<evidence type="ECO:0000256" key="2">
    <source>
        <dbReference type="ARBA" id="ARBA00022598"/>
    </source>
</evidence>
<dbReference type="Gene3D" id="1.10.240.10">
    <property type="entry name" value="Tyrosyl-Transfer RNA Synthetase"/>
    <property type="match status" value="1"/>
</dbReference>
<dbReference type="GO" id="GO:0004831">
    <property type="term" value="F:tyrosine-tRNA ligase activity"/>
    <property type="evidence" value="ECO:0007669"/>
    <property type="project" value="UniProtKB-EC"/>
</dbReference>
<dbReference type="NCBIfam" id="TIGR00234">
    <property type="entry name" value="tyrS"/>
    <property type="match status" value="1"/>
</dbReference>
<keyword evidence="6 9" id="KW-0030">Aminoacyl-tRNA synthetase</keyword>
<evidence type="ECO:0000256" key="7">
    <source>
        <dbReference type="ARBA" id="ARBA00033323"/>
    </source>
</evidence>
<dbReference type="PANTHER" id="PTHR11766">
    <property type="entry name" value="TYROSYL-TRNA SYNTHETASE"/>
    <property type="match status" value="1"/>
</dbReference>
<comment type="similarity">
    <text evidence="9">Belongs to the class-I aminoacyl-tRNA synthetase family.</text>
</comment>
<dbReference type="InterPro" id="IPR002307">
    <property type="entry name" value="Tyr-tRNA-ligase"/>
</dbReference>
<keyword evidence="5 9" id="KW-0648">Protein biosynthesis</keyword>
<feature type="non-terminal residue" evidence="10">
    <location>
        <position position="1"/>
    </location>
</feature>
<evidence type="ECO:0000256" key="6">
    <source>
        <dbReference type="ARBA" id="ARBA00023146"/>
    </source>
</evidence>
<dbReference type="InterPro" id="IPR024088">
    <property type="entry name" value="Tyr-tRNA-ligase_bac-type"/>
</dbReference>
<evidence type="ECO:0000256" key="4">
    <source>
        <dbReference type="ARBA" id="ARBA00022840"/>
    </source>
</evidence>
<dbReference type="EMBL" id="LR911045">
    <property type="protein sequence ID" value="CAD7254671.1"/>
    <property type="molecule type" value="Genomic_DNA"/>
</dbReference>
<evidence type="ECO:0000256" key="5">
    <source>
        <dbReference type="ARBA" id="ARBA00022917"/>
    </source>
</evidence>
<gene>
    <name evidence="10" type="ORF">DSTB1V02_LOCUS14417</name>
</gene>
<dbReference type="InterPro" id="IPR002305">
    <property type="entry name" value="aa-tRNA-synth_Ic"/>
</dbReference>
<dbReference type="EMBL" id="CAJPEV010011527">
    <property type="protein sequence ID" value="CAG0906271.1"/>
    <property type="molecule type" value="Genomic_DNA"/>
</dbReference>
<dbReference type="EC" id="6.1.1.1" evidence="1"/>
<organism evidence="10">
    <name type="scientific">Darwinula stevensoni</name>
    <dbReference type="NCBI Taxonomy" id="69355"/>
    <lineage>
        <taxon>Eukaryota</taxon>
        <taxon>Metazoa</taxon>
        <taxon>Ecdysozoa</taxon>
        <taxon>Arthropoda</taxon>
        <taxon>Crustacea</taxon>
        <taxon>Oligostraca</taxon>
        <taxon>Ostracoda</taxon>
        <taxon>Podocopa</taxon>
        <taxon>Podocopida</taxon>
        <taxon>Darwinulocopina</taxon>
        <taxon>Darwinuloidea</taxon>
        <taxon>Darwinulidae</taxon>
        <taxon>Darwinula</taxon>
    </lineage>
</organism>
<dbReference type="GO" id="GO:0006437">
    <property type="term" value="P:tyrosyl-tRNA aminoacylation"/>
    <property type="evidence" value="ECO:0007669"/>
    <property type="project" value="InterPro"/>
</dbReference>
<keyword evidence="3 9" id="KW-0547">Nucleotide-binding</keyword>
<evidence type="ECO:0000313" key="10">
    <source>
        <dbReference type="EMBL" id="CAD7254671.1"/>
    </source>
</evidence>
<dbReference type="AlphaFoldDB" id="A0A7R9AJ16"/>
<protein>
    <recommendedName>
        <fullName evidence="1">tyrosine--tRNA ligase</fullName>
        <ecNumber evidence="1">6.1.1.1</ecNumber>
    </recommendedName>
    <alternativeName>
        <fullName evidence="7">Tyrosyl-tRNA synthetase</fullName>
    </alternativeName>
</protein>